<evidence type="ECO:0000259" key="5">
    <source>
        <dbReference type="Pfam" id="PF01182"/>
    </source>
</evidence>
<evidence type="ECO:0000256" key="3">
    <source>
        <dbReference type="ARBA" id="ARBA00023277"/>
    </source>
</evidence>
<dbReference type="Gene3D" id="3.40.50.1360">
    <property type="match status" value="1"/>
</dbReference>
<dbReference type="InterPro" id="IPR006148">
    <property type="entry name" value="Glc/Gal-6P_isomerase"/>
</dbReference>
<evidence type="ECO:0000313" key="7">
    <source>
        <dbReference type="Proteomes" id="UP000316425"/>
    </source>
</evidence>
<accession>A0A556P6D4</accession>
<dbReference type="GO" id="GO:0042802">
    <property type="term" value="F:identical protein binding"/>
    <property type="evidence" value="ECO:0007669"/>
    <property type="project" value="TreeGrafter"/>
</dbReference>
<dbReference type="NCBIfam" id="TIGR00502">
    <property type="entry name" value="nagB"/>
    <property type="match status" value="1"/>
</dbReference>
<evidence type="ECO:0000313" key="6">
    <source>
        <dbReference type="EMBL" id="TSJ59956.1"/>
    </source>
</evidence>
<dbReference type="FunFam" id="3.40.50.1360:FF:000003">
    <property type="entry name" value="Glucosamine-6-phosphate deaminase"/>
    <property type="match status" value="1"/>
</dbReference>
<dbReference type="RefSeq" id="WP_144089717.1">
    <property type="nucleotide sequence ID" value="NZ_VMHE01000049.1"/>
</dbReference>
<dbReference type="UniPathway" id="UPA00629">
    <property type="reaction ID" value="UER00684"/>
</dbReference>
<dbReference type="InterPro" id="IPR037171">
    <property type="entry name" value="NagB/RpiA_transferase-like"/>
</dbReference>
<gene>
    <name evidence="4 6" type="primary">nagB</name>
    <name evidence="6" type="ORF">FPQ13_12810</name>
</gene>
<dbReference type="GO" id="GO:0019262">
    <property type="term" value="P:N-acetylneuraminate catabolic process"/>
    <property type="evidence" value="ECO:0007669"/>
    <property type="project" value="UniProtKB-UniRule"/>
</dbReference>
<dbReference type="GO" id="GO:0005975">
    <property type="term" value="P:carbohydrate metabolic process"/>
    <property type="evidence" value="ECO:0007669"/>
    <property type="project" value="InterPro"/>
</dbReference>
<dbReference type="InterPro" id="IPR018321">
    <property type="entry name" value="Glucosamine6P_isomerase_CS"/>
</dbReference>
<dbReference type="EMBL" id="VMHE01000049">
    <property type="protein sequence ID" value="TSJ59956.1"/>
    <property type="molecule type" value="Genomic_DNA"/>
</dbReference>
<feature type="domain" description="Glucosamine/galactosamine-6-phosphate isomerase" evidence="5">
    <location>
        <begin position="11"/>
        <end position="228"/>
    </location>
</feature>
<dbReference type="PROSITE" id="PS01161">
    <property type="entry name" value="GLC_GALNAC_ISOMERASE"/>
    <property type="match status" value="1"/>
</dbReference>
<dbReference type="InterPro" id="IPR004547">
    <property type="entry name" value="Glucosamine6P_isomerase"/>
</dbReference>
<dbReference type="HAMAP" id="MF_01241">
    <property type="entry name" value="GlcN6P_deamin"/>
    <property type="match status" value="1"/>
</dbReference>
<keyword evidence="2 4" id="KW-0378">Hydrolase</keyword>
<dbReference type="GO" id="GO:0006043">
    <property type="term" value="P:glucosamine catabolic process"/>
    <property type="evidence" value="ECO:0007669"/>
    <property type="project" value="TreeGrafter"/>
</dbReference>
<comment type="similarity">
    <text evidence="4">Belongs to the glucosamine/galactosamine-6-phosphate isomerase family. NagB subfamily.</text>
</comment>
<dbReference type="GO" id="GO:0005737">
    <property type="term" value="C:cytoplasm"/>
    <property type="evidence" value="ECO:0007669"/>
    <property type="project" value="TreeGrafter"/>
</dbReference>
<sequence length="243" mass="27080">MNVIVVKNYEEVCQKGVEFFIEQIQKKNNINLGLATGSTPLGLYDKLIEWAQEKNADLSHVTTFNLDEYIGLPKDDPNSYYYYMKEKLFDPLNLSPEQTFLPDGRATDIEKECEAYDQIIKDKGGIDLQLLGVGVNGHIAFNEPGTSFSSNTHEVRLAESTREANSRFFSSMDEVPTHAITMGIGSILEAKEIVLIANGTNKSEAIQQLVEGPQSEDWPITALQSHNHVTVIVDEEAASLLKK</sequence>
<dbReference type="PANTHER" id="PTHR11280:SF5">
    <property type="entry name" value="GLUCOSAMINE-6-PHOSPHATE ISOMERASE"/>
    <property type="match status" value="1"/>
</dbReference>
<dbReference type="Pfam" id="PF01182">
    <property type="entry name" value="Glucosamine_iso"/>
    <property type="match status" value="1"/>
</dbReference>
<keyword evidence="3 4" id="KW-0119">Carbohydrate metabolism</keyword>
<evidence type="ECO:0000256" key="2">
    <source>
        <dbReference type="ARBA" id="ARBA00022801"/>
    </source>
</evidence>
<dbReference type="AlphaFoldDB" id="A0A556P6D4"/>
<dbReference type="Proteomes" id="UP000316425">
    <property type="component" value="Unassembled WGS sequence"/>
</dbReference>
<proteinExistence type="inferred from homology"/>
<protein>
    <recommendedName>
        <fullName evidence="4">Glucosamine-6-phosphate deaminase</fullName>
        <ecNumber evidence="4">3.5.99.6</ecNumber>
    </recommendedName>
    <alternativeName>
        <fullName evidence="4">GlcN6P deaminase</fullName>
        <shortName evidence="4">GNPDA</shortName>
    </alternativeName>
    <alternativeName>
        <fullName evidence="4">Glucosamine-6-phosphate isomerase</fullName>
    </alternativeName>
</protein>
<dbReference type="EC" id="3.5.99.6" evidence="4"/>
<reference evidence="6 7" key="1">
    <citation type="submission" date="2019-07" db="EMBL/GenBank/DDBJ databases">
        <title>Allobacillus sp. nov. SKP isolated from shrimp paste of Euphausiacea.</title>
        <authorList>
            <person name="Kanchanasin P."/>
            <person name="Tanasupawat S."/>
            <person name="Shi W."/>
            <person name="Wu L."/>
            <person name="Ma J."/>
        </authorList>
    </citation>
    <scope>NUCLEOTIDE SEQUENCE [LARGE SCALE GENOMIC DNA]</scope>
    <source>
        <strain evidence="6 7">SKP4-8</strain>
    </source>
</reference>
<keyword evidence="7" id="KW-1185">Reference proteome</keyword>
<evidence type="ECO:0000256" key="1">
    <source>
        <dbReference type="ARBA" id="ARBA00000644"/>
    </source>
</evidence>
<feature type="active site" description="For ring-opening step" evidence="4">
    <location>
        <position position="143"/>
    </location>
</feature>
<feature type="active site" description="Proton acceptor; for ring-opening step" evidence="4">
    <location>
        <position position="138"/>
    </location>
</feature>
<evidence type="ECO:0000256" key="4">
    <source>
        <dbReference type="HAMAP-Rule" id="MF_01241"/>
    </source>
</evidence>
<comment type="pathway">
    <text evidence="4">Amino-sugar metabolism; N-acetylneuraminate degradation; D-fructose 6-phosphate from N-acetylneuraminate: step 5/5.</text>
</comment>
<dbReference type="SUPFAM" id="SSF100950">
    <property type="entry name" value="NagB/RpiA/CoA transferase-like"/>
    <property type="match status" value="1"/>
</dbReference>
<dbReference type="GO" id="GO:0006046">
    <property type="term" value="P:N-acetylglucosamine catabolic process"/>
    <property type="evidence" value="ECO:0007669"/>
    <property type="project" value="UniProtKB-UniRule"/>
</dbReference>
<dbReference type="GO" id="GO:0004342">
    <property type="term" value="F:glucosamine-6-phosphate deaminase activity"/>
    <property type="evidence" value="ECO:0007669"/>
    <property type="project" value="UniProtKB-UniRule"/>
</dbReference>
<name>A0A556P6D4_9BACI</name>
<dbReference type="PANTHER" id="PTHR11280">
    <property type="entry name" value="GLUCOSAMINE-6-PHOSPHATE ISOMERASE"/>
    <property type="match status" value="1"/>
</dbReference>
<comment type="function">
    <text evidence="4">Catalyzes the reversible isomerization-deamination of glucosamine 6-phosphate (GlcN6P) to form fructose 6-phosphate (Fru6P) and ammonium ion.</text>
</comment>
<dbReference type="CDD" id="cd01399">
    <property type="entry name" value="GlcN6P_deaminase"/>
    <property type="match status" value="1"/>
</dbReference>
<organism evidence="6 7">
    <name type="scientific">Allobacillus salarius</name>
    <dbReference type="NCBI Taxonomy" id="1955272"/>
    <lineage>
        <taxon>Bacteria</taxon>
        <taxon>Bacillati</taxon>
        <taxon>Bacillota</taxon>
        <taxon>Bacilli</taxon>
        <taxon>Bacillales</taxon>
        <taxon>Bacillaceae</taxon>
        <taxon>Allobacillus</taxon>
    </lineage>
</organism>
<feature type="active site" description="Proton acceptor; for enolization step" evidence="4">
    <location>
        <position position="67"/>
    </location>
</feature>
<comment type="caution">
    <text evidence="6">The sequence shown here is derived from an EMBL/GenBank/DDBJ whole genome shotgun (WGS) entry which is preliminary data.</text>
</comment>
<feature type="active site" description="For ring-opening step" evidence="4">
    <location>
        <position position="136"/>
    </location>
</feature>
<comment type="catalytic activity">
    <reaction evidence="1 4">
        <text>alpha-D-glucosamine 6-phosphate + H2O = beta-D-fructose 6-phosphate + NH4(+)</text>
        <dbReference type="Rhea" id="RHEA:12172"/>
        <dbReference type="ChEBI" id="CHEBI:15377"/>
        <dbReference type="ChEBI" id="CHEBI:28938"/>
        <dbReference type="ChEBI" id="CHEBI:57634"/>
        <dbReference type="ChEBI" id="CHEBI:75989"/>
        <dbReference type="EC" id="3.5.99.6"/>
    </reaction>
</comment>
<dbReference type="OrthoDB" id="9791139at2"/>
<comment type="caution">
    <text evidence="4">Lacks conserved residue(s) required for the propagation of feature annotation.</text>
</comment>